<keyword evidence="2" id="KW-0444">Lipid biosynthesis</keyword>
<comment type="subcellular location">
    <subcellularLocation>
        <location evidence="1">Membrane</location>
        <topology evidence="1">Multi-pass membrane protein</topology>
    </subcellularLocation>
</comment>
<accession>A0A507DNH4</accession>
<keyword evidence="9" id="KW-1208">Phospholipid metabolism</keyword>
<dbReference type="GO" id="GO:0032049">
    <property type="term" value="P:cardiolipin biosynthetic process"/>
    <property type="evidence" value="ECO:0007669"/>
    <property type="project" value="TreeGrafter"/>
</dbReference>
<name>A0A507DNH4_9FUNG</name>
<evidence type="ECO:0000256" key="10">
    <source>
        <dbReference type="RuleBase" id="RU003750"/>
    </source>
</evidence>
<keyword evidence="13" id="KW-1185">Reference proteome</keyword>
<evidence type="ECO:0000256" key="8">
    <source>
        <dbReference type="ARBA" id="ARBA00023209"/>
    </source>
</evidence>
<evidence type="ECO:0000313" key="12">
    <source>
        <dbReference type="EMBL" id="TPX53143.1"/>
    </source>
</evidence>
<keyword evidence="6" id="KW-0443">Lipid metabolism</keyword>
<evidence type="ECO:0008006" key="14">
    <source>
        <dbReference type="Google" id="ProtNLM"/>
    </source>
</evidence>
<dbReference type="PROSITE" id="PS00379">
    <property type="entry name" value="CDP_ALCOHOL_P_TRANSF"/>
    <property type="match status" value="1"/>
</dbReference>
<keyword evidence="5" id="KW-1133">Transmembrane helix</keyword>
<dbReference type="PANTHER" id="PTHR14269">
    <property type="entry name" value="CDP-DIACYLGLYCEROL--GLYCEROL-3-PHOSPHATE 3-PHOSPHATIDYLTRANSFERASE-RELATED"/>
    <property type="match status" value="1"/>
</dbReference>
<keyword evidence="8" id="KW-0594">Phospholipid biosynthesis</keyword>
<evidence type="ECO:0000256" key="1">
    <source>
        <dbReference type="ARBA" id="ARBA00004141"/>
    </source>
</evidence>
<organism evidence="12 13">
    <name type="scientific">Powellomyces hirtus</name>
    <dbReference type="NCBI Taxonomy" id="109895"/>
    <lineage>
        <taxon>Eukaryota</taxon>
        <taxon>Fungi</taxon>
        <taxon>Fungi incertae sedis</taxon>
        <taxon>Chytridiomycota</taxon>
        <taxon>Chytridiomycota incertae sedis</taxon>
        <taxon>Chytridiomycetes</taxon>
        <taxon>Spizellomycetales</taxon>
        <taxon>Powellomycetaceae</taxon>
        <taxon>Powellomyces</taxon>
    </lineage>
</organism>
<reference evidence="12 13" key="1">
    <citation type="journal article" date="2019" name="Sci. Rep.">
        <title>Comparative genomics of chytrid fungi reveal insights into the obligate biotrophic and pathogenic lifestyle of Synchytrium endobioticum.</title>
        <authorList>
            <person name="van de Vossenberg B.T.L.H."/>
            <person name="Warris S."/>
            <person name="Nguyen H.D.T."/>
            <person name="van Gent-Pelzer M.P.E."/>
            <person name="Joly D.L."/>
            <person name="van de Geest H.C."/>
            <person name="Bonants P.J.M."/>
            <person name="Smith D.S."/>
            <person name="Levesque C.A."/>
            <person name="van der Lee T.A.J."/>
        </authorList>
    </citation>
    <scope>NUCLEOTIDE SEQUENCE [LARGE SCALE GENOMIC DNA]</scope>
    <source>
        <strain evidence="12 13">CBS 809.83</strain>
    </source>
</reference>
<evidence type="ECO:0000256" key="2">
    <source>
        <dbReference type="ARBA" id="ARBA00022516"/>
    </source>
</evidence>
<dbReference type="STRING" id="109895.A0A507DNH4"/>
<dbReference type="Pfam" id="PF01066">
    <property type="entry name" value="CDP-OH_P_transf"/>
    <property type="match status" value="1"/>
</dbReference>
<dbReference type="AlphaFoldDB" id="A0A507DNH4"/>
<evidence type="ECO:0000313" key="13">
    <source>
        <dbReference type="Proteomes" id="UP000318582"/>
    </source>
</evidence>
<dbReference type="InterPro" id="IPR043130">
    <property type="entry name" value="CDP-OH_PTrfase_TM_dom"/>
</dbReference>
<keyword evidence="4" id="KW-0812">Transmembrane</keyword>
<evidence type="ECO:0000256" key="7">
    <source>
        <dbReference type="ARBA" id="ARBA00023136"/>
    </source>
</evidence>
<sequence>MLRLPTTPLRLLCNARPLRLPLVRSPLPPPPHPNPLTYLCGTAQRYVSTAAIRDMRFKNGVVGMWVRSSSTGAGGQSVGSSPVGVSPPPPQKPTKENIYTLPNALTTTRLVLSPVIGYLIVSNQYSLALGSLILAGFSDMLDGWIARKWDMKTVLGSALDPAADKMLMTVLTVSLCSADLLPLPLAALILGRDIGLIAGTAWYRYKSLPPPKTTARYFDLSLPSAEVHPPFISKLNTLLQLVLMSLSLAAPVFGYIDHAALEALRWIVGGTTVWSGAVYAFDKNVIKVLPQGRDARGE</sequence>
<evidence type="ECO:0000256" key="5">
    <source>
        <dbReference type="ARBA" id="ARBA00022989"/>
    </source>
</evidence>
<protein>
    <recommendedName>
        <fullName evidence="14">CDP-diacylglycerol--glycerol-3-phosphate 3-phosphatidyltransferase</fullName>
    </recommendedName>
</protein>
<evidence type="ECO:0000256" key="6">
    <source>
        <dbReference type="ARBA" id="ARBA00023098"/>
    </source>
</evidence>
<evidence type="ECO:0000256" key="9">
    <source>
        <dbReference type="ARBA" id="ARBA00023264"/>
    </source>
</evidence>
<keyword evidence="3 10" id="KW-0808">Transferase</keyword>
<comment type="similarity">
    <text evidence="10">Belongs to the CDP-alcohol phosphatidyltransferase class-I family.</text>
</comment>
<dbReference type="PANTHER" id="PTHR14269:SF60">
    <property type="entry name" value="CARDIOLIPIN SYNTHASE (CMP-FORMING)"/>
    <property type="match status" value="1"/>
</dbReference>
<dbReference type="Gene3D" id="1.20.120.1760">
    <property type="match status" value="1"/>
</dbReference>
<evidence type="ECO:0000256" key="3">
    <source>
        <dbReference type="ARBA" id="ARBA00022679"/>
    </source>
</evidence>
<proteinExistence type="inferred from homology"/>
<dbReference type="GO" id="GO:0016020">
    <property type="term" value="C:membrane"/>
    <property type="evidence" value="ECO:0007669"/>
    <property type="project" value="UniProtKB-SubCell"/>
</dbReference>
<dbReference type="InterPro" id="IPR000462">
    <property type="entry name" value="CDP-OH_P_trans"/>
</dbReference>
<gene>
    <name evidence="12" type="ORF">PhCBS80983_g06355</name>
</gene>
<dbReference type="GO" id="GO:0043337">
    <property type="term" value="F:cardiolipin synthase (CMP-forming)"/>
    <property type="evidence" value="ECO:0007669"/>
    <property type="project" value="TreeGrafter"/>
</dbReference>
<dbReference type="EMBL" id="QEAQ01000247">
    <property type="protein sequence ID" value="TPX53143.1"/>
    <property type="molecule type" value="Genomic_DNA"/>
</dbReference>
<dbReference type="InterPro" id="IPR048254">
    <property type="entry name" value="CDP_ALCOHOL_P_TRANSF_CS"/>
</dbReference>
<comment type="caution">
    <text evidence="12">The sequence shown here is derived from an EMBL/GenBank/DDBJ whole genome shotgun (WGS) entry which is preliminary data.</text>
</comment>
<feature type="region of interest" description="Disordered" evidence="11">
    <location>
        <begin position="72"/>
        <end position="95"/>
    </location>
</feature>
<dbReference type="GO" id="GO:0005739">
    <property type="term" value="C:mitochondrion"/>
    <property type="evidence" value="ECO:0007669"/>
    <property type="project" value="TreeGrafter"/>
</dbReference>
<keyword evidence="7" id="KW-0472">Membrane</keyword>
<dbReference type="Proteomes" id="UP000318582">
    <property type="component" value="Unassembled WGS sequence"/>
</dbReference>
<dbReference type="InterPro" id="IPR050324">
    <property type="entry name" value="CDP-alcohol_PTase-I"/>
</dbReference>
<evidence type="ECO:0000256" key="4">
    <source>
        <dbReference type="ARBA" id="ARBA00022692"/>
    </source>
</evidence>
<evidence type="ECO:0000256" key="11">
    <source>
        <dbReference type="SAM" id="MobiDB-lite"/>
    </source>
</evidence>